<keyword evidence="5 9" id="KW-1133">Transmembrane helix</keyword>
<comment type="caution">
    <text evidence="11">The sequence shown here is derived from an EMBL/GenBank/DDBJ whole genome shotgun (WGS) entry which is preliminary data.</text>
</comment>
<feature type="transmembrane region" description="Helical" evidence="9">
    <location>
        <begin position="229"/>
        <end position="248"/>
    </location>
</feature>
<feature type="transmembrane region" description="Helical" evidence="9">
    <location>
        <begin position="6"/>
        <end position="27"/>
    </location>
</feature>
<evidence type="ECO:0000256" key="5">
    <source>
        <dbReference type="ARBA" id="ARBA00022989"/>
    </source>
</evidence>
<proteinExistence type="inferred from homology"/>
<evidence type="ECO:0000256" key="7">
    <source>
        <dbReference type="ARBA" id="ARBA00023177"/>
    </source>
</evidence>
<keyword evidence="7 9" id="KW-0924">Ammonia transport</keyword>
<dbReference type="Proteomes" id="UP000233425">
    <property type="component" value="Unassembled WGS sequence"/>
</dbReference>
<name>A0A2N0UL86_9FIRM</name>
<evidence type="ECO:0000256" key="4">
    <source>
        <dbReference type="ARBA" id="ARBA00022692"/>
    </source>
</evidence>
<evidence type="ECO:0000256" key="8">
    <source>
        <dbReference type="ARBA" id="ARBA00050025"/>
    </source>
</evidence>
<feature type="transmembrane region" description="Helical" evidence="9">
    <location>
        <begin position="324"/>
        <end position="343"/>
    </location>
</feature>
<comment type="similarity">
    <text evidence="2 9">Belongs to the ammonia transporter channel (TC 1.A.11.2) family.</text>
</comment>
<evidence type="ECO:0000256" key="6">
    <source>
        <dbReference type="ARBA" id="ARBA00023136"/>
    </source>
</evidence>
<dbReference type="InterPro" id="IPR001905">
    <property type="entry name" value="Ammonium_transpt"/>
</dbReference>
<evidence type="ECO:0000259" key="10">
    <source>
        <dbReference type="Pfam" id="PF00909"/>
    </source>
</evidence>
<dbReference type="PANTHER" id="PTHR43029:SF10">
    <property type="entry name" value="AMMONIUM TRANSPORTER MEP2"/>
    <property type="match status" value="1"/>
</dbReference>
<dbReference type="Pfam" id="PF00909">
    <property type="entry name" value="Ammonium_transp"/>
    <property type="match status" value="1"/>
</dbReference>
<evidence type="ECO:0000256" key="3">
    <source>
        <dbReference type="ARBA" id="ARBA00022448"/>
    </source>
</evidence>
<protein>
    <recommendedName>
        <fullName evidence="8 9">Ammonium transporter</fullName>
    </recommendedName>
</protein>
<feature type="transmembrane region" description="Helical" evidence="9">
    <location>
        <begin position="260"/>
        <end position="278"/>
    </location>
</feature>
<comment type="subcellular location">
    <subcellularLocation>
        <location evidence="9">Cell membrane</location>
        <topology evidence="9">Multi-pass membrane protein</topology>
    </subcellularLocation>
    <subcellularLocation>
        <location evidence="1">Membrane</location>
        <topology evidence="1">Multi-pass membrane protein</topology>
    </subcellularLocation>
</comment>
<dbReference type="Gene3D" id="1.10.3430.10">
    <property type="entry name" value="Ammonium transporter AmtB like domains"/>
    <property type="match status" value="1"/>
</dbReference>
<gene>
    <name evidence="11" type="primary">amt_2</name>
    <name evidence="11" type="ORF">RBATCC27255_01508</name>
</gene>
<dbReference type="InterPro" id="IPR029020">
    <property type="entry name" value="Ammonium/urea_transptr"/>
</dbReference>
<evidence type="ECO:0000256" key="1">
    <source>
        <dbReference type="ARBA" id="ARBA00004141"/>
    </source>
</evidence>
<keyword evidence="4 9" id="KW-0812">Transmembrane</keyword>
<dbReference type="AlphaFoldDB" id="A0A2N0UL86"/>
<feature type="transmembrane region" description="Helical" evidence="9">
    <location>
        <begin position="127"/>
        <end position="148"/>
    </location>
</feature>
<sequence>MDSGNIGFVLLCAAFVFVMTPGLAMFYGGLVRKKNVVNTMMTSIFIIGIGIVMWVLFGYSLSFAPSGNAFIGDFRWLGLEGVSLTEGYTDDASIPNMVFSAFQMMFAVITPALITGAVAGRMKFKSIFVFTIFWSLIVYYPLAHMVWGQGGLLGADGIGALDFAGGDVVHISSGVSALVLCILLGKRHDYEHSIYRIHNIPTVVLGASLLMFGWFGFNAGSALAADGLAAHAFMTTGVSAAAAMLSWMLCDVIKNKKPTLIGASTGMVAGLVGITPGAGFVPMWAAVIIGLTTSPVCYIMISYGKKKFGFDDALDAFSCHGTGGIWGGLLTGVFSCTAINSSAGNGLVYGEFAQFGAQAAGIGITIVIAVVGTLICYGITRLITGKIRVDLRDELMGLDVSQHGEAAYPSFNGLDN</sequence>
<evidence type="ECO:0000313" key="12">
    <source>
        <dbReference type="Proteomes" id="UP000233425"/>
    </source>
</evidence>
<accession>A0A2N0UL86</accession>
<feature type="transmembrane region" description="Helical" evidence="9">
    <location>
        <begin position="197"/>
        <end position="217"/>
    </location>
</feature>
<evidence type="ECO:0000256" key="2">
    <source>
        <dbReference type="ARBA" id="ARBA00005887"/>
    </source>
</evidence>
<evidence type="ECO:0000256" key="9">
    <source>
        <dbReference type="RuleBase" id="RU362002"/>
    </source>
</evidence>
<feature type="transmembrane region" description="Helical" evidence="9">
    <location>
        <begin position="355"/>
        <end position="379"/>
    </location>
</feature>
<feature type="transmembrane region" description="Helical" evidence="9">
    <location>
        <begin position="39"/>
        <end position="57"/>
    </location>
</feature>
<dbReference type="EMBL" id="NNSR01000069">
    <property type="protein sequence ID" value="PKD27744.1"/>
    <property type="molecule type" value="Genomic_DNA"/>
</dbReference>
<organism evidence="11 12">
    <name type="scientific">Ruminococcus bromii</name>
    <dbReference type="NCBI Taxonomy" id="40518"/>
    <lineage>
        <taxon>Bacteria</taxon>
        <taxon>Bacillati</taxon>
        <taxon>Bacillota</taxon>
        <taxon>Clostridia</taxon>
        <taxon>Eubacteriales</taxon>
        <taxon>Oscillospiraceae</taxon>
        <taxon>Ruminococcus</taxon>
    </lineage>
</organism>
<keyword evidence="3 9" id="KW-0813">Transport</keyword>
<dbReference type="SUPFAM" id="SSF111352">
    <property type="entry name" value="Ammonium transporter"/>
    <property type="match status" value="1"/>
</dbReference>
<feature type="domain" description="Ammonium transporter AmtB-like" evidence="10">
    <location>
        <begin position="8"/>
        <end position="408"/>
    </location>
</feature>
<feature type="transmembrane region" description="Helical" evidence="9">
    <location>
        <begin position="168"/>
        <end position="185"/>
    </location>
</feature>
<dbReference type="PROSITE" id="PS01219">
    <property type="entry name" value="AMMONIUM_TRANSP"/>
    <property type="match status" value="1"/>
</dbReference>
<dbReference type="InterPro" id="IPR018047">
    <property type="entry name" value="Ammonium_transpt_CS"/>
</dbReference>
<keyword evidence="12" id="KW-1185">Reference proteome</keyword>
<dbReference type="GO" id="GO:0008519">
    <property type="term" value="F:ammonium channel activity"/>
    <property type="evidence" value="ECO:0007669"/>
    <property type="project" value="InterPro"/>
</dbReference>
<dbReference type="InterPro" id="IPR024041">
    <property type="entry name" value="NH4_transpt_AmtB-like_dom"/>
</dbReference>
<evidence type="ECO:0000313" key="11">
    <source>
        <dbReference type="EMBL" id="PKD27744.1"/>
    </source>
</evidence>
<dbReference type="NCBIfam" id="TIGR00836">
    <property type="entry name" value="amt"/>
    <property type="match status" value="1"/>
</dbReference>
<reference evidence="11" key="1">
    <citation type="journal article" date="2018" name="Environ. Microbiol.">
        <title>Sporulation capability and amylosome conservation among diverse human colonic and rumen isolates of the keystone starch-degrader Ruminococcus bromii.</title>
        <authorList>
            <person name="Mukhopadhya I."/>
            <person name="Morais S."/>
            <person name="Laverde-Gomez J."/>
            <person name="Sheridan P.O."/>
            <person name="Walker A.W."/>
            <person name="Kelly W."/>
            <person name="Klieve A.V."/>
            <person name="Ouwerkerk D."/>
            <person name="Duncan S.H."/>
            <person name="Louis P."/>
            <person name="Koropatkin N."/>
            <person name="Cockburn D."/>
            <person name="Kibler R."/>
            <person name="Cooper P.J."/>
            <person name="Sandoval C."/>
            <person name="Crost E."/>
            <person name="Juge N."/>
            <person name="Bayer E.A."/>
            <person name="Flint H.J."/>
        </authorList>
    </citation>
    <scope>NUCLEOTIDE SEQUENCE [LARGE SCALE GENOMIC DNA]</scope>
    <source>
        <strain evidence="11">ATCC 27255</strain>
    </source>
</reference>
<dbReference type="RefSeq" id="WP_101029479.1">
    <property type="nucleotide sequence ID" value="NZ_CABMMZ010000069.1"/>
</dbReference>
<dbReference type="GO" id="GO:0005886">
    <property type="term" value="C:plasma membrane"/>
    <property type="evidence" value="ECO:0007669"/>
    <property type="project" value="UniProtKB-SubCell"/>
</dbReference>
<feature type="transmembrane region" description="Helical" evidence="9">
    <location>
        <begin position="97"/>
        <end position="120"/>
    </location>
</feature>
<feature type="transmembrane region" description="Helical" evidence="9">
    <location>
        <begin position="284"/>
        <end position="303"/>
    </location>
</feature>
<keyword evidence="6 9" id="KW-0472">Membrane</keyword>
<dbReference type="PANTHER" id="PTHR43029">
    <property type="entry name" value="AMMONIUM TRANSPORTER MEP2"/>
    <property type="match status" value="1"/>
</dbReference>